<accession>A0AA88P6K0</accession>
<evidence type="ECO:0000256" key="27">
    <source>
        <dbReference type="ARBA" id="ARBA00036887"/>
    </source>
</evidence>
<dbReference type="InterPro" id="IPR011707">
    <property type="entry name" value="Cu-oxidase-like_N"/>
</dbReference>
<feature type="transmembrane region" description="Helical" evidence="29">
    <location>
        <begin position="1242"/>
        <end position="1263"/>
    </location>
</feature>
<dbReference type="InterPro" id="IPR011701">
    <property type="entry name" value="MFS"/>
</dbReference>
<evidence type="ECO:0000256" key="9">
    <source>
        <dbReference type="ARBA" id="ARBA00022448"/>
    </source>
</evidence>
<dbReference type="FunFam" id="2.60.40.420:FF:000009">
    <property type="entry name" value="Ceruloplasmin"/>
    <property type="match status" value="1"/>
</dbReference>
<keyword evidence="11 29" id="KW-0812">Transmembrane</keyword>
<evidence type="ECO:0000256" key="29">
    <source>
        <dbReference type="SAM" id="Phobius"/>
    </source>
</evidence>
<dbReference type="Pfam" id="PF07732">
    <property type="entry name" value="Cu-oxidase_3"/>
    <property type="match status" value="2"/>
</dbReference>
<evidence type="ECO:0000256" key="13">
    <source>
        <dbReference type="ARBA" id="ARBA00022729"/>
    </source>
</evidence>
<evidence type="ECO:0000256" key="17">
    <source>
        <dbReference type="ARBA" id="ARBA00023053"/>
    </source>
</evidence>
<gene>
    <name evidence="33" type="ORF">Q8A67_023710</name>
</gene>
<dbReference type="InterPro" id="IPR008972">
    <property type="entry name" value="Cupredoxin"/>
</dbReference>
<keyword evidence="13 30" id="KW-0732">Signal</keyword>
<feature type="transmembrane region" description="Helical" evidence="29">
    <location>
        <begin position="1602"/>
        <end position="1623"/>
    </location>
</feature>
<evidence type="ECO:0000256" key="22">
    <source>
        <dbReference type="ARBA" id="ARBA00030359"/>
    </source>
</evidence>
<feature type="transmembrane region" description="Helical" evidence="29">
    <location>
        <begin position="1511"/>
        <end position="1532"/>
    </location>
</feature>
<feature type="transmembrane region" description="Helical" evidence="29">
    <location>
        <begin position="1663"/>
        <end position="1685"/>
    </location>
</feature>
<keyword evidence="19 29" id="KW-0472">Membrane</keyword>
<comment type="caution">
    <text evidence="33">The sequence shown here is derived from an EMBL/GenBank/DDBJ whole genome shotgun (WGS) entry which is preliminary data.</text>
</comment>
<dbReference type="GO" id="GO:0015175">
    <property type="term" value="F:neutral L-amino acid transmembrane transporter activity"/>
    <property type="evidence" value="ECO:0007669"/>
    <property type="project" value="TreeGrafter"/>
</dbReference>
<feature type="transmembrane region" description="Helical" evidence="29">
    <location>
        <begin position="1298"/>
        <end position="1321"/>
    </location>
</feature>
<dbReference type="InterPro" id="IPR011706">
    <property type="entry name" value="Cu-oxidase_C"/>
</dbReference>
<feature type="chain" id="PRO_5041695311" description="Large neutral amino acids transporter small subunit 4" evidence="30">
    <location>
        <begin position="24"/>
        <end position="1717"/>
    </location>
</feature>
<dbReference type="PROSITE" id="PS00080">
    <property type="entry name" value="MULTICOPPER_OXIDASE2"/>
    <property type="match status" value="1"/>
</dbReference>
<feature type="domain" description="Plastocyanin-like" evidence="31">
    <location>
        <begin position="956"/>
        <end position="1063"/>
    </location>
</feature>
<evidence type="ECO:0000256" key="28">
    <source>
        <dbReference type="SAM" id="MobiDB-lite"/>
    </source>
</evidence>
<dbReference type="Pfam" id="PF07690">
    <property type="entry name" value="MFS_1"/>
    <property type="match status" value="1"/>
</dbReference>
<dbReference type="FunFam" id="2.60.40.420:FF:000028">
    <property type="entry name" value="Ceruloplasmin"/>
    <property type="match status" value="1"/>
</dbReference>
<evidence type="ECO:0000256" key="25">
    <source>
        <dbReference type="ARBA" id="ARBA00036530"/>
    </source>
</evidence>
<feature type="domain" description="Plastocyanin-like" evidence="32">
    <location>
        <begin position="456"/>
        <end position="564"/>
    </location>
</feature>
<keyword evidence="20" id="KW-1015">Disulfide bond</keyword>
<evidence type="ECO:0000256" key="10">
    <source>
        <dbReference type="ARBA" id="ARBA00022475"/>
    </source>
</evidence>
<dbReference type="GO" id="GO:0015179">
    <property type="term" value="F:L-amino acid transmembrane transporter activity"/>
    <property type="evidence" value="ECO:0007669"/>
    <property type="project" value="TreeGrafter"/>
</dbReference>
<comment type="catalytic activity">
    <reaction evidence="24">
        <text>L-phenylalanine(in) = L-phenylalanine(out)</text>
        <dbReference type="Rhea" id="RHEA:27950"/>
        <dbReference type="ChEBI" id="CHEBI:58095"/>
    </reaction>
</comment>
<dbReference type="EMBL" id="JAUYZG010000023">
    <property type="protein sequence ID" value="KAK2871183.1"/>
    <property type="molecule type" value="Genomic_DNA"/>
</dbReference>
<evidence type="ECO:0000256" key="11">
    <source>
        <dbReference type="ARBA" id="ARBA00022692"/>
    </source>
</evidence>
<evidence type="ECO:0000256" key="2">
    <source>
        <dbReference type="ARBA" id="ARBA00004167"/>
    </source>
</evidence>
<comment type="subcellular location">
    <subcellularLocation>
        <location evidence="3">Basolateral cell membrane</location>
    </subcellularLocation>
    <subcellularLocation>
        <location evidence="4">Cell membrane</location>
        <topology evidence="4">Multi-pass membrane protein</topology>
    </subcellularLocation>
    <subcellularLocation>
        <location evidence="2">Membrane</location>
        <topology evidence="2">Single-pass membrane protein</topology>
    </subcellularLocation>
</comment>
<feature type="transmembrane region" description="Helical" evidence="29">
    <location>
        <begin position="1333"/>
        <end position="1352"/>
    </location>
</feature>
<feature type="transmembrane region" description="Helical" evidence="29">
    <location>
        <begin position="1358"/>
        <end position="1382"/>
    </location>
</feature>
<evidence type="ECO:0000256" key="12">
    <source>
        <dbReference type="ARBA" id="ARBA00022723"/>
    </source>
</evidence>
<dbReference type="Proteomes" id="UP001187343">
    <property type="component" value="Unassembled WGS sequence"/>
</dbReference>
<feature type="region of interest" description="Disordered" evidence="28">
    <location>
        <begin position="1544"/>
        <end position="1565"/>
    </location>
</feature>
<dbReference type="PANTHER" id="PTHR20766">
    <property type="entry name" value="LARGE NEUTRAL AMINO ACIDS TRANSPORTER SMALL SUBUNIT 4-LIKE ISOFORM X1"/>
    <property type="match status" value="1"/>
</dbReference>
<comment type="similarity">
    <text evidence="5">Belongs to the SLC43A transporter (TC 2.A.1.44) family.</text>
</comment>
<evidence type="ECO:0000259" key="31">
    <source>
        <dbReference type="Pfam" id="PF07731"/>
    </source>
</evidence>
<evidence type="ECO:0000256" key="8">
    <source>
        <dbReference type="ARBA" id="ARBA00020691"/>
    </source>
</evidence>
<comment type="catalytic activity">
    <reaction evidence="25">
        <text>L-methionine(in) = L-methionine(out)</text>
        <dbReference type="Rhea" id="RHEA:70939"/>
        <dbReference type="ChEBI" id="CHEBI:57844"/>
    </reaction>
</comment>
<evidence type="ECO:0000256" key="3">
    <source>
        <dbReference type="ARBA" id="ARBA00004187"/>
    </source>
</evidence>
<evidence type="ECO:0000256" key="24">
    <source>
        <dbReference type="ARBA" id="ARBA00036466"/>
    </source>
</evidence>
<feature type="transmembrane region" description="Helical" evidence="29">
    <location>
        <begin position="1575"/>
        <end position="1596"/>
    </location>
</feature>
<dbReference type="SUPFAM" id="SSF103473">
    <property type="entry name" value="MFS general substrate transporter"/>
    <property type="match status" value="1"/>
</dbReference>
<feature type="transmembrane region" description="Helical" evidence="29">
    <location>
        <begin position="1470"/>
        <end position="1491"/>
    </location>
</feature>
<dbReference type="InterPro" id="IPR036259">
    <property type="entry name" value="MFS_trans_sf"/>
</dbReference>
<keyword evidence="18" id="KW-0406">Ion transport</keyword>
<feature type="transmembrane region" description="Helical" evidence="29">
    <location>
        <begin position="1275"/>
        <end position="1292"/>
    </location>
</feature>
<evidence type="ECO:0000313" key="33">
    <source>
        <dbReference type="EMBL" id="KAK2871183.1"/>
    </source>
</evidence>
<dbReference type="GO" id="GO:0004322">
    <property type="term" value="F:ferroxidase activity"/>
    <property type="evidence" value="ECO:0007669"/>
    <property type="project" value="UniProtKB-EC"/>
</dbReference>
<evidence type="ECO:0000256" key="23">
    <source>
        <dbReference type="ARBA" id="ARBA00033167"/>
    </source>
</evidence>
<evidence type="ECO:0000256" key="30">
    <source>
        <dbReference type="SAM" id="SignalP"/>
    </source>
</evidence>
<dbReference type="EC" id="1.16.3.1" evidence="7"/>
<comment type="similarity">
    <text evidence="6">Belongs to the multicopper oxidase family.</text>
</comment>
<comment type="catalytic activity">
    <reaction evidence="27">
        <text>L-leucine(in) = L-leucine(out)</text>
        <dbReference type="Rhea" id="RHEA:73011"/>
        <dbReference type="ChEBI" id="CHEBI:57427"/>
    </reaction>
</comment>
<dbReference type="SUPFAM" id="SSF49503">
    <property type="entry name" value="Cupredoxins"/>
    <property type="match status" value="6"/>
</dbReference>
<dbReference type="PROSITE" id="PS00079">
    <property type="entry name" value="MULTICOPPER_OXIDASE1"/>
    <property type="match status" value="3"/>
</dbReference>
<evidence type="ECO:0000256" key="20">
    <source>
        <dbReference type="ARBA" id="ARBA00023157"/>
    </source>
</evidence>
<proteinExistence type="inferred from homology"/>
<evidence type="ECO:0000256" key="16">
    <source>
        <dbReference type="ARBA" id="ARBA00023002"/>
    </source>
</evidence>
<evidence type="ECO:0000313" key="34">
    <source>
        <dbReference type="Proteomes" id="UP001187343"/>
    </source>
</evidence>
<dbReference type="PANTHER" id="PTHR20766:SF2">
    <property type="entry name" value="LARGE NEUTRAL AMINO ACIDS TRANSPORTER SMALL SUBUNIT 4"/>
    <property type="match status" value="1"/>
</dbReference>
<dbReference type="GO" id="GO:0005507">
    <property type="term" value="F:copper ion binding"/>
    <property type="evidence" value="ECO:0007669"/>
    <property type="project" value="InterPro"/>
</dbReference>
<dbReference type="FunFam" id="2.60.40.420:FF:000075">
    <property type="entry name" value="hephaestin isoform X2"/>
    <property type="match status" value="1"/>
</dbReference>
<feature type="transmembrane region" description="Helical" evidence="29">
    <location>
        <begin position="1119"/>
        <end position="1138"/>
    </location>
</feature>
<dbReference type="GO" id="GO:0006811">
    <property type="term" value="P:monoatomic ion transport"/>
    <property type="evidence" value="ECO:0007669"/>
    <property type="project" value="UniProtKB-KW"/>
</dbReference>
<keyword evidence="10" id="KW-1003">Cell membrane</keyword>
<evidence type="ECO:0000259" key="32">
    <source>
        <dbReference type="Pfam" id="PF07732"/>
    </source>
</evidence>
<keyword evidence="15 29" id="KW-1133">Transmembrane helix</keyword>
<feature type="domain" description="Plastocyanin-like" evidence="32">
    <location>
        <begin position="98"/>
        <end position="204"/>
    </location>
</feature>
<reference evidence="33" key="1">
    <citation type="submission" date="2023-08" db="EMBL/GenBank/DDBJ databases">
        <title>Chromosome-level Genome Assembly of mud carp (Cirrhinus molitorella).</title>
        <authorList>
            <person name="Liu H."/>
        </authorList>
    </citation>
    <scope>NUCLEOTIDE SEQUENCE</scope>
    <source>
        <strain evidence="33">Prfri</strain>
        <tissue evidence="33">Muscle</tissue>
    </source>
</reference>
<keyword evidence="12" id="KW-0479">Metal-binding</keyword>
<evidence type="ECO:0000256" key="7">
    <source>
        <dbReference type="ARBA" id="ARBA00013107"/>
    </source>
</evidence>
<dbReference type="InterPro" id="IPR033138">
    <property type="entry name" value="Cu_oxidase_CS"/>
</dbReference>
<evidence type="ECO:0000256" key="19">
    <source>
        <dbReference type="ARBA" id="ARBA00023136"/>
    </source>
</evidence>
<dbReference type="FunFam" id="2.60.40.420:FF:000002">
    <property type="entry name" value="Hephaestin like 1"/>
    <property type="match status" value="1"/>
</dbReference>
<comment type="cofactor">
    <cofactor evidence="1">
        <name>Cu cation</name>
        <dbReference type="ChEBI" id="CHEBI:23378"/>
    </cofactor>
</comment>
<comment type="catalytic activity">
    <reaction evidence="26">
        <text>L-isoleucine(in) = L-isoleucine(out)</text>
        <dbReference type="Rhea" id="RHEA:70943"/>
        <dbReference type="ChEBI" id="CHEBI:58045"/>
    </reaction>
</comment>
<evidence type="ECO:0000256" key="14">
    <source>
        <dbReference type="ARBA" id="ARBA00022737"/>
    </source>
</evidence>
<organism evidence="33 34">
    <name type="scientific">Cirrhinus molitorella</name>
    <name type="common">mud carp</name>
    <dbReference type="NCBI Taxonomy" id="172907"/>
    <lineage>
        <taxon>Eukaryota</taxon>
        <taxon>Metazoa</taxon>
        <taxon>Chordata</taxon>
        <taxon>Craniata</taxon>
        <taxon>Vertebrata</taxon>
        <taxon>Euteleostomi</taxon>
        <taxon>Actinopterygii</taxon>
        <taxon>Neopterygii</taxon>
        <taxon>Teleostei</taxon>
        <taxon>Ostariophysi</taxon>
        <taxon>Cypriniformes</taxon>
        <taxon>Cyprinidae</taxon>
        <taxon>Labeoninae</taxon>
        <taxon>Labeonini</taxon>
        <taxon>Cirrhinus</taxon>
    </lineage>
</organism>
<keyword evidence="14" id="KW-0677">Repeat</keyword>
<keyword evidence="17" id="KW-0915">Sodium</keyword>
<keyword evidence="16" id="KW-0560">Oxidoreductase</keyword>
<keyword evidence="9" id="KW-0813">Transport</keyword>
<evidence type="ECO:0000256" key="18">
    <source>
        <dbReference type="ARBA" id="ARBA00023065"/>
    </source>
</evidence>
<feature type="transmembrane region" description="Helical" evidence="29">
    <location>
        <begin position="1635"/>
        <end position="1657"/>
    </location>
</feature>
<dbReference type="Gene3D" id="2.60.40.420">
    <property type="entry name" value="Cupredoxins - blue copper proteins"/>
    <property type="match status" value="3"/>
</dbReference>
<feature type="transmembrane region" description="Helical" evidence="29">
    <location>
        <begin position="1145"/>
        <end position="1171"/>
    </location>
</feature>
<keyword evidence="21" id="KW-0325">Glycoprotein</keyword>
<dbReference type="CDD" id="cd06174">
    <property type="entry name" value="MFS"/>
    <property type="match status" value="1"/>
</dbReference>
<evidence type="ECO:0000256" key="26">
    <source>
        <dbReference type="ARBA" id="ARBA00036777"/>
    </source>
</evidence>
<feature type="signal peptide" evidence="30">
    <location>
        <begin position="1"/>
        <end position="23"/>
    </location>
</feature>
<evidence type="ECO:0000256" key="1">
    <source>
        <dbReference type="ARBA" id="ARBA00001935"/>
    </source>
</evidence>
<dbReference type="InterPro" id="IPR002355">
    <property type="entry name" value="Cu_oxidase_Cu_BS"/>
</dbReference>
<dbReference type="GO" id="GO:0016323">
    <property type="term" value="C:basolateral plasma membrane"/>
    <property type="evidence" value="ECO:0007669"/>
    <property type="project" value="UniProtKB-SubCell"/>
</dbReference>
<evidence type="ECO:0000256" key="6">
    <source>
        <dbReference type="ARBA" id="ARBA00010609"/>
    </source>
</evidence>
<evidence type="ECO:0000256" key="5">
    <source>
        <dbReference type="ARBA" id="ARBA00006595"/>
    </source>
</evidence>
<evidence type="ECO:0000256" key="4">
    <source>
        <dbReference type="ARBA" id="ARBA00004651"/>
    </source>
</evidence>
<protein>
    <recommendedName>
        <fullName evidence="8">Large neutral amino acids transporter small subunit 4</fullName>
        <ecNumber evidence="7">1.16.3.1</ecNumber>
    </recommendedName>
    <alternativeName>
        <fullName evidence="23">L-type amino acid transporter 4</fullName>
    </alternativeName>
    <alternativeName>
        <fullName evidence="22">Solute carrier family 43 member 2</fullName>
    </alternativeName>
</protein>
<keyword evidence="34" id="KW-1185">Reference proteome</keyword>
<dbReference type="CDD" id="cd04222">
    <property type="entry name" value="CuRO_1_ceruloplasmin"/>
    <property type="match status" value="1"/>
</dbReference>
<evidence type="ECO:0000256" key="15">
    <source>
        <dbReference type="ARBA" id="ARBA00022989"/>
    </source>
</evidence>
<sequence>MVTFWNCLRSLSIFCAVIVQVSGINRTFYIGILEENWDYAPSGQNLIIGKPIAVDKYASVFLQRGPQRIGSVYKKAIYKQYTDASYSQEIPKPTWLGFLGPILRAEVHDVIIVHLKNFASRRYSMHPHGVFYEKDSEGALYPDGTSDALKKDDGVPPGGNYTYIWTVKPDYAPQKGDANCLTWAYHSHVSASQDISSGLIGALLTCKKGTLHNSDHYQEQRADVDQELVLMFSVVDENISWYLKENIQTFCFDPYGVDPTREDFQESNLMHAINGYMYGNLPGIEFCQNRTVALHLFGMGNEIDIHSVYFHGHTLLDRGHRVDVLSLFSATFATAEMVPATTGTWLLNCQVNDHLKAGMQALFKVSSCKDEMNSTVHLSGKIRKYFIAAEKVRWDYAPSGMNKLTNESLTKPGSVSEMFFGTNGGRLGGKYWKVAYREYTDKTFTLKRKRTSAETHLGILGPVLRAEVGDTLQVMFMNKADRTYSIQSHGLHYDKPFEGVFYQDGIKRKGYQVHPGETFTYKWQLREGPSESDPSCISYLYFSSSDPVRDTNSGLIGPLLVCKKDALNANGAQKDVDLEFFLLFSVLDENLSWYLNQNIETYDTNESESELGSENMEFQESNKMHAVNGFMYGNLPGLEMNKGSRVRWHLMGLGTEMDMHGIYFQGNTFQRQGTTRDTLGLFPHTTVTVSMQPDISGVFEVSCLVSDHYVGGMRQLYRVTGSDDEDLSLLDSQIVEYFICAEEVEWDYSPDRTWELQNFNTSEDNSPGSLFVGTGKNRLGSRYKKAVYREYTDATFSTKKLRHPQEEHLEILGPVIRAEVGQVLLITFMNKASHPYSIEAHGVRTSSKPEAVMPGNVTQYRWLIPVKSGPGVSDPNCIAFAYRSAVDFVKDTASGLIGPLIICRTGVLNQERQRTDVDREFALLFMVFDENKSWYLEENIQSYYSSSEPLLRDAEFQKSNKMYGINGKLYANLHGLEMVEGERVVWYLFGMGNEADIHTVHFHAETFTYKADEAHRTDVYDLIPGSFQTLEMVAEVNGTWLLHCHVANHIRAGMETTFIVKPRSATVKHTLSKCRRCGRNRGRRRERESKGFALKRLQNLFACISKIVRSDSTKHCQPPFSSCLSAILLLAAMAPTLATAFARRWWMAITAIIENLLFSAVLLGWGSLLIMLKSEGFYSYLCTDPGNSSKANVSLTAVPSKDAEYDYDEFQHNGGVEVVPLNHPEDNLRMNGWLICKEQDEMLNLAFTVGSFLLSAITLPLGIVMDKYGPRKLRLLGSACFALSCLMIAYGASNPNDLSVLIFIALTFNGFGGMCMTFTSLTLPNMFGDLRATFIALMIGSYASSAVTFPGVKVIYDLGVAFITILVVWAGCAGLVFINCFFNWPLEPFPGPEDMDYSVKIKFSWLGFDHKITGKQFYRQVTTVGKRLSVDNTQKQKELAKEGQKLCLSTMDLELQSKAKEETQSFMKSIFSPLFMLSLVTMCVTQLRLIFYMGAMNNILESLSGGDLNTVSLYTSIFGVMQLLCLMTTPVIGQIMDWKLKECDDGENEKEPNKDEPQPKRRDRQIQKVTNATRAFVFTNILLVGFGITCLIPNLPLQMLSFVLHTIVRGFIHSAVGGLYAAVYPSSQFGSLTGMQSLVSALFALLQQPLFMAMMGPLKGDPLWVNVGLLAVSMLGFLLPLYLLYFRKTLHKKRKEKENEAKIYLKINGSDVPEAFV</sequence>
<dbReference type="Gene3D" id="1.20.1250.20">
    <property type="entry name" value="MFS general substrate transporter like domains"/>
    <property type="match status" value="1"/>
</dbReference>
<dbReference type="Pfam" id="PF07731">
    <property type="entry name" value="Cu-oxidase_2"/>
    <property type="match status" value="1"/>
</dbReference>
<name>A0AA88P6K0_9TELE</name>
<evidence type="ECO:0000256" key="21">
    <source>
        <dbReference type="ARBA" id="ARBA00023180"/>
    </source>
</evidence>